<dbReference type="InterPro" id="IPR025877">
    <property type="entry name" value="MobA-like_NTP_Trfase"/>
</dbReference>
<name>A0A7W6RY98_9PROT</name>
<dbReference type="Proteomes" id="UP000555728">
    <property type="component" value="Unassembled WGS sequence"/>
</dbReference>
<accession>A0A7W6RY98</accession>
<gene>
    <name evidence="3" type="ORF">GGD88_001174</name>
</gene>
<proteinExistence type="predicted"/>
<dbReference type="Gene3D" id="3.90.550.10">
    <property type="entry name" value="Spore Coat Polysaccharide Biosynthesis Protein SpsA, Chain A"/>
    <property type="match status" value="1"/>
</dbReference>
<organism evidence="3 4">
    <name type="scientific">Roseospira goensis</name>
    <dbReference type="NCBI Taxonomy" id="391922"/>
    <lineage>
        <taxon>Bacteria</taxon>
        <taxon>Pseudomonadati</taxon>
        <taxon>Pseudomonadota</taxon>
        <taxon>Alphaproteobacteria</taxon>
        <taxon>Rhodospirillales</taxon>
        <taxon>Rhodospirillaceae</taxon>
        <taxon>Roseospira</taxon>
    </lineage>
</organism>
<dbReference type="EMBL" id="JACIGI010000007">
    <property type="protein sequence ID" value="MBB4285456.1"/>
    <property type="molecule type" value="Genomic_DNA"/>
</dbReference>
<dbReference type="InterPro" id="IPR029044">
    <property type="entry name" value="Nucleotide-diphossugar_trans"/>
</dbReference>
<evidence type="ECO:0000259" key="2">
    <source>
        <dbReference type="Pfam" id="PF12804"/>
    </source>
</evidence>
<keyword evidence="3" id="KW-0548">Nucleotidyltransferase</keyword>
<evidence type="ECO:0000313" key="4">
    <source>
        <dbReference type="Proteomes" id="UP000555728"/>
    </source>
</evidence>
<feature type="domain" description="MobA-like NTP transferase" evidence="2">
    <location>
        <begin position="16"/>
        <end position="181"/>
    </location>
</feature>
<dbReference type="SUPFAM" id="SSF53448">
    <property type="entry name" value="Nucleotide-diphospho-sugar transferases"/>
    <property type="match status" value="1"/>
</dbReference>
<evidence type="ECO:0000313" key="3">
    <source>
        <dbReference type="EMBL" id="MBB4285456.1"/>
    </source>
</evidence>
<evidence type="ECO:0000256" key="1">
    <source>
        <dbReference type="ARBA" id="ARBA00022842"/>
    </source>
</evidence>
<dbReference type="AlphaFoldDB" id="A0A7W6RY98"/>
<keyword evidence="3" id="KW-0808">Transferase</keyword>
<dbReference type="Pfam" id="PF12804">
    <property type="entry name" value="NTP_transf_3"/>
    <property type="match status" value="1"/>
</dbReference>
<dbReference type="EC" id="2.7.7.76" evidence="3"/>
<dbReference type="CDD" id="cd04182">
    <property type="entry name" value="GT_2_like_f"/>
    <property type="match status" value="1"/>
</dbReference>
<dbReference type="GO" id="GO:0061602">
    <property type="term" value="F:molybdenum cofactor cytidylyltransferase activity"/>
    <property type="evidence" value="ECO:0007669"/>
    <property type="project" value="UniProtKB-EC"/>
</dbReference>
<sequence>MTVRPVPTAAPGRLGVVLLAAGLGRRMGGPNKLLRDLHGAPVVRHAAAALAAALPDAPRVVVTGRDAEAVAAALAGLDYRAVASPDPAAGLGVSLATGVVALPGSGLDGIMVALGDMPTIAPASVAAVAAAWGAAAAPERAIARPVHGGRPGHPVLWGCAHRAALAGLDGDIGGRALLQARPDRLIRVPVADPGVVLDIDRPADLAVAARALAPRSRRDDIEKQWSSGGCPS</sequence>
<dbReference type="PANTHER" id="PTHR43777:SF1">
    <property type="entry name" value="MOLYBDENUM COFACTOR CYTIDYLYLTRANSFERASE"/>
    <property type="match status" value="1"/>
</dbReference>
<comment type="caution">
    <text evidence="3">The sequence shown here is derived from an EMBL/GenBank/DDBJ whole genome shotgun (WGS) entry which is preliminary data.</text>
</comment>
<keyword evidence="1" id="KW-0460">Magnesium</keyword>
<protein>
    <submittedName>
        <fullName evidence="3">Molybdenum cofactor cytidylyltransferase</fullName>
        <ecNumber evidence="3">2.7.7.76</ecNumber>
    </submittedName>
</protein>
<dbReference type="RefSeq" id="WP_221237024.1">
    <property type="nucleotide sequence ID" value="NZ_JACIGI010000007.1"/>
</dbReference>
<reference evidence="3 4" key="1">
    <citation type="submission" date="2020-08" db="EMBL/GenBank/DDBJ databases">
        <title>Genome sequencing of Purple Non-Sulfur Bacteria from various extreme environments.</title>
        <authorList>
            <person name="Mayer M."/>
        </authorList>
    </citation>
    <scope>NUCLEOTIDE SEQUENCE [LARGE SCALE GENOMIC DNA]</scope>
    <source>
        <strain evidence="3 4">JA135</strain>
    </source>
</reference>
<keyword evidence="4" id="KW-1185">Reference proteome</keyword>
<dbReference type="PANTHER" id="PTHR43777">
    <property type="entry name" value="MOLYBDENUM COFACTOR CYTIDYLYLTRANSFERASE"/>
    <property type="match status" value="1"/>
</dbReference>